<proteinExistence type="predicted"/>
<dbReference type="AlphaFoldDB" id="A0A7G9LAM1"/>
<evidence type="ECO:0000313" key="2">
    <source>
        <dbReference type="EMBL" id="QNM85670.1"/>
    </source>
</evidence>
<gene>
    <name evidence="2" type="ORF">H9W90_00670</name>
</gene>
<feature type="transmembrane region" description="Helical" evidence="1">
    <location>
        <begin position="7"/>
        <end position="27"/>
    </location>
</feature>
<sequence length="66" mass="8234">MNKIWKFFQYGYLMVAFICLIEGIIRWNTDRSRSYLFLGFAIFITLVFFFKRHFRKKVEQRNNQNK</sequence>
<organism evidence="2 3">
    <name type="scientific">Polaribacter pectinis</name>
    <dbReference type="NCBI Taxonomy" id="2738844"/>
    <lineage>
        <taxon>Bacteria</taxon>
        <taxon>Pseudomonadati</taxon>
        <taxon>Bacteroidota</taxon>
        <taxon>Flavobacteriia</taxon>
        <taxon>Flavobacteriales</taxon>
        <taxon>Flavobacteriaceae</taxon>
    </lineage>
</organism>
<accession>A0A7G9LAM1</accession>
<dbReference type="RefSeq" id="WP_187482572.1">
    <property type="nucleotide sequence ID" value="NZ_CP060695.1"/>
</dbReference>
<keyword evidence="1" id="KW-0812">Transmembrane</keyword>
<name>A0A7G9LAM1_9FLAO</name>
<evidence type="ECO:0000313" key="3">
    <source>
        <dbReference type="Proteomes" id="UP000515808"/>
    </source>
</evidence>
<keyword evidence="1" id="KW-1133">Transmembrane helix</keyword>
<dbReference type="KEGG" id="ppec:H9W90_00670"/>
<keyword evidence="1" id="KW-0472">Membrane</keyword>
<keyword evidence="3" id="KW-1185">Reference proteome</keyword>
<dbReference type="Proteomes" id="UP000515808">
    <property type="component" value="Chromosome"/>
</dbReference>
<dbReference type="EMBL" id="CP060695">
    <property type="protein sequence ID" value="QNM85670.1"/>
    <property type="molecule type" value="Genomic_DNA"/>
</dbReference>
<feature type="transmembrane region" description="Helical" evidence="1">
    <location>
        <begin position="33"/>
        <end position="50"/>
    </location>
</feature>
<reference evidence="2 3" key="1">
    <citation type="submission" date="2020-08" db="EMBL/GenBank/DDBJ databases">
        <title>Polaribacter sp. L12M9 isolated from gut of the Korean scallop.</title>
        <authorList>
            <person name="Jeong Y.S."/>
        </authorList>
    </citation>
    <scope>NUCLEOTIDE SEQUENCE [LARGE SCALE GENOMIC DNA]</scope>
    <source>
        <strain evidence="2 3">L12M9</strain>
    </source>
</reference>
<protein>
    <submittedName>
        <fullName evidence="2">Uncharacterized protein</fullName>
    </submittedName>
</protein>
<evidence type="ECO:0000256" key="1">
    <source>
        <dbReference type="SAM" id="Phobius"/>
    </source>
</evidence>